<dbReference type="Gene3D" id="3.55.40.20">
    <property type="entry name" value="Iron/manganese superoxide dismutase, C-terminal domain"/>
    <property type="match status" value="1"/>
</dbReference>
<dbReference type="SUPFAM" id="SSF54719">
    <property type="entry name" value="Fe,Mn superoxide dismutase (SOD), C-terminal domain"/>
    <property type="match status" value="1"/>
</dbReference>
<protein>
    <submittedName>
        <fullName evidence="3">Fe superoxide dismutase</fullName>
    </submittedName>
</protein>
<dbReference type="EMBL" id="JAJTJA010000004">
    <property type="protein sequence ID" value="KAH8700146.1"/>
    <property type="molecule type" value="Genomic_DNA"/>
</dbReference>
<evidence type="ECO:0000256" key="1">
    <source>
        <dbReference type="ARBA" id="ARBA00037226"/>
    </source>
</evidence>
<feature type="domain" description="Manganese/iron superoxide dismutase C-terminal" evidence="2">
    <location>
        <begin position="224"/>
        <end position="265"/>
    </location>
</feature>
<proteinExistence type="predicted"/>
<dbReference type="RefSeq" id="XP_046073852.1">
    <property type="nucleotide sequence ID" value="XM_046215589.1"/>
</dbReference>
<accession>A0AAD4Q296</accession>
<dbReference type="PANTHER" id="PTHR43595:SF2">
    <property type="entry name" value="SMALL RIBOSOMAL SUBUNIT PROTEIN MS42"/>
    <property type="match status" value="1"/>
</dbReference>
<evidence type="ECO:0000313" key="4">
    <source>
        <dbReference type="Proteomes" id="UP001201262"/>
    </source>
</evidence>
<dbReference type="GeneID" id="70245876"/>
<dbReference type="SUPFAM" id="SSF46609">
    <property type="entry name" value="Fe,Mn superoxide dismutase (SOD), N-terminal domain"/>
    <property type="match status" value="1"/>
</dbReference>
<keyword evidence="4" id="KW-1185">Reference proteome</keyword>
<comment type="caution">
    <text evidence="3">The sequence shown here is derived from an EMBL/GenBank/DDBJ whole genome shotgun (WGS) entry which is preliminary data.</text>
</comment>
<dbReference type="Proteomes" id="UP001201262">
    <property type="component" value="Unassembled WGS sequence"/>
</dbReference>
<comment type="function">
    <text evidence="1">Component of the mitochondrial ribosome (mitoribosome), a dedicated translation machinery responsible for the synthesis of mitochondrial genome-encoded proteins, including at least some of the essential transmembrane subunits of the mitochondrial respiratory chain. The mitoribosomes are attached to the mitochondrial inner membrane and translation products are cotranslationally integrated into the membrane.</text>
</comment>
<dbReference type="Pfam" id="PF02777">
    <property type="entry name" value="Sod_Fe_C"/>
    <property type="match status" value="2"/>
</dbReference>
<evidence type="ECO:0000259" key="2">
    <source>
        <dbReference type="Pfam" id="PF02777"/>
    </source>
</evidence>
<dbReference type="GO" id="GO:0005737">
    <property type="term" value="C:cytoplasm"/>
    <property type="evidence" value="ECO:0007669"/>
    <property type="project" value="TreeGrafter"/>
</dbReference>
<dbReference type="InterPro" id="IPR036324">
    <property type="entry name" value="Mn/Fe_SOD_N_sf"/>
</dbReference>
<feature type="domain" description="Manganese/iron superoxide dismutase C-terminal" evidence="2">
    <location>
        <begin position="127"/>
        <end position="184"/>
    </location>
</feature>
<name>A0AAD4Q296_9EURO</name>
<organism evidence="3 4">
    <name type="scientific">Talaromyces proteolyticus</name>
    <dbReference type="NCBI Taxonomy" id="1131652"/>
    <lineage>
        <taxon>Eukaryota</taxon>
        <taxon>Fungi</taxon>
        <taxon>Dikarya</taxon>
        <taxon>Ascomycota</taxon>
        <taxon>Pezizomycotina</taxon>
        <taxon>Eurotiomycetes</taxon>
        <taxon>Eurotiomycetidae</taxon>
        <taxon>Eurotiales</taxon>
        <taxon>Trichocomaceae</taxon>
        <taxon>Talaromyces</taxon>
        <taxon>Talaromyces sect. Bacilispori</taxon>
    </lineage>
</organism>
<sequence length="282" mass="31722">MLQRLLRPHSCPRAASIANGCPRIQSRGLHRVPQLTYESRFAQNGVPDLLSPEAFDLAWIQYQKHLVDKLNLLTQDTVDADIDTLTLVKKYAKRREMAHVFNYASMAHNNHFFFNRLAPVEVPMSPQLMSDMSDSASSPESLKQDFLAAASAQFGPGFVWLVSQEEGGLLRILSTYNTGTPYPEAFARQQSVDMNTEPPAPASKKGWGFNNTGASPVLAPGGRMVTPLLCVNTWEHVWLMNYGVGGKDEYLERWWSRVDWNAVEDAHKGCKGYDMSSRKRIF</sequence>
<dbReference type="PANTHER" id="PTHR43595">
    <property type="entry name" value="37S RIBOSOMAL PROTEIN S26, MITOCHONDRIAL"/>
    <property type="match status" value="1"/>
</dbReference>
<dbReference type="AlphaFoldDB" id="A0AAD4Q296"/>
<reference evidence="3" key="1">
    <citation type="submission" date="2021-12" db="EMBL/GenBank/DDBJ databases">
        <title>Convergent genome expansion in fungi linked to evolution of root-endophyte symbiosis.</title>
        <authorList>
            <consortium name="DOE Joint Genome Institute"/>
            <person name="Ke Y.-H."/>
            <person name="Bonito G."/>
            <person name="Liao H.-L."/>
            <person name="Looney B."/>
            <person name="Rojas-Flechas A."/>
            <person name="Nash J."/>
            <person name="Hameed K."/>
            <person name="Schadt C."/>
            <person name="Martin F."/>
            <person name="Crous P.W."/>
            <person name="Miettinen O."/>
            <person name="Magnuson J.K."/>
            <person name="Labbe J."/>
            <person name="Jacobson D."/>
            <person name="Doktycz M.J."/>
            <person name="Veneault-Fourrey C."/>
            <person name="Kuo A."/>
            <person name="Mondo S."/>
            <person name="Calhoun S."/>
            <person name="Riley R."/>
            <person name="Ohm R."/>
            <person name="LaButti K."/>
            <person name="Andreopoulos B."/>
            <person name="Pangilinan J."/>
            <person name="Nolan M."/>
            <person name="Tritt A."/>
            <person name="Clum A."/>
            <person name="Lipzen A."/>
            <person name="Daum C."/>
            <person name="Barry K."/>
            <person name="Grigoriev I.V."/>
            <person name="Vilgalys R."/>
        </authorList>
    </citation>
    <scope>NUCLEOTIDE SEQUENCE</scope>
    <source>
        <strain evidence="3">PMI_201</strain>
    </source>
</reference>
<dbReference type="GO" id="GO:0046872">
    <property type="term" value="F:metal ion binding"/>
    <property type="evidence" value="ECO:0007669"/>
    <property type="project" value="InterPro"/>
</dbReference>
<dbReference type="InterPro" id="IPR019832">
    <property type="entry name" value="Mn/Fe_SOD_C"/>
</dbReference>
<evidence type="ECO:0000313" key="3">
    <source>
        <dbReference type="EMBL" id="KAH8700146.1"/>
    </source>
</evidence>
<dbReference type="InterPro" id="IPR036314">
    <property type="entry name" value="SOD_C_sf"/>
</dbReference>
<dbReference type="GO" id="GO:0004784">
    <property type="term" value="F:superoxide dismutase activity"/>
    <property type="evidence" value="ECO:0007669"/>
    <property type="project" value="InterPro"/>
</dbReference>
<gene>
    <name evidence="3" type="ORF">BGW36DRAFT_373523</name>
</gene>